<evidence type="ECO:0000313" key="1">
    <source>
        <dbReference type="EMBL" id="OSS41646.1"/>
    </source>
</evidence>
<accession>A0A1X4XVS0</accession>
<protein>
    <submittedName>
        <fullName evidence="1">Uncharacterized protein</fullName>
    </submittedName>
</protein>
<organism evidence="1 2">
    <name type="scientific">Desulfurella amilsii</name>
    <dbReference type="NCBI Taxonomy" id="1562698"/>
    <lineage>
        <taxon>Bacteria</taxon>
        <taxon>Pseudomonadati</taxon>
        <taxon>Campylobacterota</taxon>
        <taxon>Desulfurellia</taxon>
        <taxon>Desulfurellales</taxon>
        <taxon>Desulfurellaceae</taxon>
        <taxon>Desulfurella</taxon>
    </lineage>
</organism>
<keyword evidence="2" id="KW-1185">Reference proteome</keyword>
<reference evidence="1 2" key="1">
    <citation type="journal article" date="2017" name="Front. Microbiol.">
        <title>Genome Sequence of Desulfurella amilsii Strain TR1 and Comparative Genomics of Desulfurellaceae Family.</title>
        <authorList>
            <person name="Florentino A.P."/>
            <person name="Stams A.J."/>
            <person name="Sanchez-Andrea I."/>
        </authorList>
    </citation>
    <scope>NUCLEOTIDE SEQUENCE [LARGE SCALE GENOMIC DNA]</scope>
    <source>
        <strain evidence="1 2">TR1</strain>
    </source>
</reference>
<dbReference type="Proteomes" id="UP000194141">
    <property type="component" value="Unassembled WGS sequence"/>
</dbReference>
<evidence type="ECO:0000313" key="2">
    <source>
        <dbReference type="Proteomes" id="UP000194141"/>
    </source>
</evidence>
<comment type="caution">
    <text evidence="1">The sequence shown here is derived from an EMBL/GenBank/DDBJ whole genome shotgun (WGS) entry which is preliminary data.</text>
</comment>
<name>A0A1X4XVS0_9BACT</name>
<sequence length="42" mass="4746">MPIIVLTTCENLRKYRTNIVIEITSVKEAKYSVVTSGFLDAK</sequence>
<proteinExistence type="predicted"/>
<dbReference type="AlphaFoldDB" id="A0A1X4XVS0"/>
<dbReference type="EMBL" id="MDSU01000018">
    <property type="protein sequence ID" value="OSS41646.1"/>
    <property type="molecule type" value="Genomic_DNA"/>
</dbReference>
<gene>
    <name evidence="1" type="ORF">DESAMIL20_1199</name>
</gene>